<protein>
    <submittedName>
        <fullName evidence="3">Glycerophosphodiester phosphodiesterase</fullName>
    </submittedName>
</protein>
<feature type="transmembrane region" description="Helical" evidence="1">
    <location>
        <begin position="180"/>
        <end position="201"/>
    </location>
</feature>
<dbReference type="RefSeq" id="WP_212692113.1">
    <property type="nucleotide sequence ID" value="NZ_CP058561.1"/>
</dbReference>
<dbReference type="GO" id="GO:0006629">
    <property type="term" value="P:lipid metabolic process"/>
    <property type="evidence" value="ECO:0007669"/>
    <property type="project" value="InterPro"/>
</dbReference>
<dbReference type="InterPro" id="IPR018476">
    <property type="entry name" value="GlyceroP-diester-Pdiesterase_M"/>
</dbReference>
<dbReference type="PANTHER" id="PTHR46211:SF8">
    <property type="entry name" value="PHOSPHODIESTERASE"/>
    <property type="match status" value="1"/>
</dbReference>
<dbReference type="Gene3D" id="3.20.20.190">
    <property type="entry name" value="Phosphatidylinositol (PI) phosphodiesterase"/>
    <property type="match status" value="1"/>
</dbReference>
<keyword evidence="4" id="KW-1185">Reference proteome</keyword>
<evidence type="ECO:0000313" key="3">
    <source>
        <dbReference type="EMBL" id="QUH27803.1"/>
    </source>
</evidence>
<feature type="transmembrane region" description="Helical" evidence="1">
    <location>
        <begin position="228"/>
        <end position="250"/>
    </location>
</feature>
<dbReference type="GO" id="GO:0008081">
    <property type="term" value="F:phosphoric diester hydrolase activity"/>
    <property type="evidence" value="ECO:0007669"/>
    <property type="project" value="InterPro"/>
</dbReference>
<dbReference type="SUPFAM" id="SSF51695">
    <property type="entry name" value="PLC-like phosphodiesterases"/>
    <property type="match status" value="1"/>
</dbReference>
<name>A0A8J8SAJ8_9FIRM</name>
<evidence type="ECO:0000256" key="1">
    <source>
        <dbReference type="SAM" id="Phobius"/>
    </source>
</evidence>
<dbReference type="Pfam" id="PF10110">
    <property type="entry name" value="GPDPase_memb"/>
    <property type="match status" value="1"/>
</dbReference>
<feature type="transmembrane region" description="Helical" evidence="1">
    <location>
        <begin position="21"/>
        <end position="45"/>
    </location>
</feature>
<feature type="transmembrane region" description="Helical" evidence="1">
    <location>
        <begin position="127"/>
        <end position="146"/>
    </location>
</feature>
<dbReference type="PROSITE" id="PS51704">
    <property type="entry name" value="GP_PDE"/>
    <property type="match status" value="1"/>
</dbReference>
<feature type="transmembrane region" description="Helical" evidence="1">
    <location>
        <begin position="328"/>
        <end position="345"/>
    </location>
</feature>
<keyword evidence="1" id="KW-0472">Membrane</keyword>
<dbReference type="AlphaFoldDB" id="A0A8J8SAJ8"/>
<accession>A0A8J8SAJ8</accession>
<dbReference type="InterPro" id="IPR017946">
    <property type="entry name" value="PLC-like_Pdiesterase_TIM-brl"/>
</dbReference>
<dbReference type="KEGG" id="vgu:HYG85_02285"/>
<keyword evidence="1" id="KW-1133">Transmembrane helix</keyword>
<dbReference type="PANTHER" id="PTHR46211">
    <property type="entry name" value="GLYCEROPHOSPHORYL DIESTER PHOSPHODIESTERASE"/>
    <property type="match status" value="1"/>
</dbReference>
<evidence type="ECO:0000259" key="2">
    <source>
        <dbReference type="PROSITE" id="PS51704"/>
    </source>
</evidence>
<proteinExistence type="predicted"/>
<feature type="transmembrane region" description="Helical" evidence="1">
    <location>
        <begin position="262"/>
        <end position="287"/>
    </location>
</feature>
<dbReference type="Proteomes" id="UP000677305">
    <property type="component" value="Chromosome"/>
</dbReference>
<dbReference type="EMBL" id="CP058561">
    <property type="protein sequence ID" value="QUH27803.1"/>
    <property type="molecule type" value="Genomic_DNA"/>
</dbReference>
<feature type="transmembrane region" description="Helical" evidence="1">
    <location>
        <begin position="76"/>
        <end position="100"/>
    </location>
</feature>
<keyword evidence="1" id="KW-0812">Transmembrane</keyword>
<reference evidence="3 4" key="1">
    <citation type="submission" date="2020-07" db="EMBL/GenBank/DDBJ databases">
        <title>Vallitalea guaymasensis genome.</title>
        <authorList>
            <person name="Postec A."/>
        </authorList>
    </citation>
    <scope>NUCLEOTIDE SEQUENCE [LARGE SCALE GENOMIC DNA]</scope>
    <source>
        <strain evidence="3 4">Ra1766G1</strain>
    </source>
</reference>
<evidence type="ECO:0000313" key="4">
    <source>
        <dbReference type="Proteomes" id="UP000677305"/>
    </source>
</evidence>
<dbReference type="Pfam" id="PF03009">
    <property type="entry name" value="GDPD"/>
    <property type="match status" value="1"/>
</dbReference>
<dbReference type="InterPro" id="IPR030395">
    <property type="entry name" value="GP_PDE_dom"/>
</dbReference>
<feature type="domain" description="GP-PDE" evidence="2">
    <location>
        <begin position="355"/>
        <end position="586"/>
    </location>
</feature>
<organism evidence="3 4">
    <name type="scientific">Vallitalea guaymasensis</name>
    <dbReference type="NCBI Taxonomy" id="1185412"/>
    <lineage>
        <taxon>Bacteria</taxon>
        <taxon>Bacillati</taxon>
        <taxon>Bacillota</taxon>
        <taxon>Clostridia</taxon>
        <taxon>Lachnospirales</taxon>
        <taxon>Vallitaleaceae</taxon>
        <taxon>Vallitalea</taxon>
    </lineage>
</organism>
<gene>
    <name evidence="3" type="ORF">HYG85_02285</name>
</gene>
<sequence>MIYKKHTISSKYKNIFNSFRKYFWTFIKYQIVAKILIAIVLIPIFKELFKLILKSKGINILFNGVILKFLLSPQGFLSGILIIIFATLVLLIEYGGLVIISYEASIDKQPTSLFNVLKICVKRFKNLIGFGGFLILVYVIIIFPWLDMGYHTSLLTSLKIPSFVKAYINRNQFLYMTMKLGTVILFLFSISWVFAMEIIMLENKSAFQAMKKSFYLVKNNFKTVIKHLSITVLLIVIISVGIFGSIAISFPILSHNDSLTNVIINGLFIFIGVFLYLVSFLIIPYVIHHFTYLYISINDSPLEVFPLSKRTKLSLIDKIFNNKKTVKLLLVLSFCLVLFFTKYVLADFENTHYKVGVTAHRGSSKEAPENTLAAIREAVKNKADFVEIDVQETKDGKVVLFHDKNLKRITGLDKNLYDANYSEIKKLDAGSWFSSDFKGEKIPTLQEVIDYSKGRIRLNIELKQRKKRKGLVGKVVDIIKKNNIVKSCVVTSLDYDLLQKVELLDSNIKTGYIMFFAIGDINSIKGVDFYSIEESYIDENFVVKAHLMNRDVHVWTVNDSEKMMEFIEMGVDNIITDYDELLINILRTYR</sequence>
<dbReference type="CDD" id="cd08579">
    <property type="entry name" value="GDPD_memb_like"/>
    <property type="match status" value="1"/>
</dbReference>